<feature type="compositionally biased region" description="Polar residues" evidence="5">
    <location>
        <begin position="302"/>
        <end position="313"/>
    </location>
</feature>
<keyword evidence="4" id="KW-0539">Nucleus</keyword>
<feature type="region of interest" description="Disordered" evidence="5">
    <location>
        <begin position="287"/>
        <end position="330"/>
    </location>
</feature>
<dbReference type="PANTHER" id="PTHR47424">
    <property type="entry name" value="REGULATORY PROTEIN GAL4"/>
    <property type="match status" value="1"/>
</dbReference>
<dbReference type="Pfam" id="PF00172">
    <property type="entry name" value="Zn_clus"/>
    <property type="match status" value="1"/>
</dbReference>
<evidence type="ECO:0000313" key="8">
    <source>
        <dbReference type="Proteomes" id="UP000289152"/>
    </source>
</evidence>
<dbReference type="SMART" id="SM00066">
    <property type="entry name" value="GAL4"/>
    <property type="match status" value="1"/>
</dbReference>
<proteinExistence type="predicted"/>
<keyword evidence="8" id="KW-1185">Reference proteome</keyword>
<dbReference type="InterPro" id="IPR051127">
    <property type="entry name" value="Fungal_SecMet_Regulators"/>
</dbReference>
<dbReference type="VEuPathDB" id="FungiDB:TREMEDRAFT_61630"/>
<keyword evidence="2" id="KW-0238">DNA-binding</keyword>
<sequence length="330" mass="36949">MDTNTHDPSREEMSITHDSTITTHTVIQLPSISNLLNIARSSYEQSHGHEPDSSLLDNDNQTIETAKYTLSYLEEQIDPRLRTEIPPQAYTQPLPPSSYLPLPTSNQQRSRHSPTQSYETPYIDTSYQLPPNISQLQQQQPSPSAQAYDFYSQDSYGEDIRLPRINEDYDAQPLTTIGNPNDSYIYPTMNTLNPPPPPVAHTRTSVACVSCRKGKRRCVNKNQSACNNCTSQGRECTYRPATMSFGDQVTLSDFPHNLTFVNFVNPISTIYSDDRGNYFSVTRLSHGSRTPITPESYESYPEQMNHQGMSGTESDFGGGGVNDGDSRMLG</sequence>
<feature type="domain" description="Zn(2)-C6 fungal-type" evidence="6">
    <location>
        <begin position="207"/>
        <end position="238"/>
    </location>
</feature>
<feature type="region of interest" description="Disordered" evidence="5">
    <location>
        <begin position="87"/>
        <end position="128"/>
    </location>
</feature>
<dbReference type="AlphaFoldDB" id="A0A4Q1BUE2"/>
<organism evidence="7 8">
    <name type="scientific">Tremella mesenterica</name>
    <name type="common">Jelly fungus</name>
    <dbReference type="NCBI Taxonomy" id="5217"/>
    <lineage>
        <taxon>Eukaryota</taxon>
        <taxon>Fungi</taxon>
        <taxon>Dikarya</taxon>
        <taxon>Basidiomycota</taxon>
        <taxon>Agaricomycotina</taxon>
        <taxon>Tremellomycetes</taxon>
        <taxon>Tremellales</taxon>
        <taxon>Tremellaceae</taxon>
        <taxon>Tremella</taxon>
    </lineage>
</organism>
<protein>
    <recommendedName>
        <fullName evidence="6">Zn(2)-C6 fungal-type domain-containing protein</fullName>
    </recommendedName>
</protein>
<evidence type="ECO:0000313" key="7">
    <source>
        <dbReference type="EMBL" id="RXK41733.1"/>
    </source>
</evidence>
<dbReference type="Proteomes" id="UP000289152">
    <property type="component" value="Unassembled WGS sequence"/>
</dbReference>
<feature type="compositionally biased region" description="Polar residues" evidence="5">
    <location>
        <begin position="113"/>
        <end position="127"/>
    </location>
</feature>
<evidence type="ECO:0000259" key="6">
    <source>
        <dbReference type="PROSITE" id="PS50048"/>
    </source>
</evidence>
<keyword evidence="3" id="KW-0804">Transcription</keyword>
<dbReference type="Gene3D" id="4.10.240.10">
    <property type="entry name" value="Zn(2)-C6 fungal-type DNA-binding domain"/>
    <property type="match status" value="1"/>
</dbReference>
<name>A0A4Q1BUE2_TREME</name>
<evidence type="ECO:0000256" key="3">
    <source>
        <dbReference type="ARBA" id="ARBA00023163"/>
    </source>
</evidence>
<gene>
    <name evidence="7" type="ORF">M231_00968</name>
</gene>
<dbReference type="OrthoDB" id="2985014at2759"/>
<evidence type="ECO:0000256" key="1">
    <source>
        <dbReference type="ARBA" id="ARBA00023015"/>
    </source>
</evidence>
<reference evidence="7 8" key="1">
    <citation type="submission" date="2016-06" db="EMBL/GenBank/DDBJ databases">
        <title>Evolution of pathogenesis and genome organization in the Tremellales.</title>
        <authorList>
            <person name="Cuomo C."/>
            <person name="Litvintseva A."/>
            <person name="Heitman J."/>
            <person name="Chen Y."/>
            <person name="Sun S."/>
            <person name="Springer D."/>
            <person name="Dromer F."/>
            <person name="Young S."/>
            <person name="Zeng Q."/>
            <person name="Chapman S."/>
            <person name="Gujja S."/>
            <person name="Saif S."/>
            <person name="Birren B."/>
        </authorList>
    </citation>
    <scope>NUCLEOTIDE SEQUENCE [LARGE SCALE GENOMIC DNA]</scope>
    <source>
        <strain evidence="7 8">ATCC 28783</strain>
    </source>
</reference>
<dbReference type="SUPFAM" id="SSF57701">
    <property type="entry name" value="Zn2/Cys6 DNA-binding domain"/>
    <property type="match status" value="1"/>
</dbReference>
<dbReference type="CDD" id="cd00067">
    <property type="entry name" value="GAL4"/>
    <property type="match status" value="1"/>
</dbReference>
<comment type="caution">
    <text evidence="7">The sequence shown here is derived from an EMBL/GenBank/DDBJ whole genome shotgun (WGS) entry which is preliminary data.</text>
</comment>
<evidence type="ECO:0000256" key="2">
    <source>
        <dbReference type="ARBA" id="ARBA00023125"/>
    </source>
</evidence>
<keyword evidence="1" id="KW-0805">Transcription regulation</keyword>
<dbReference type="InterPro" id="IPR001138">
    <property type="entry name" value="Zn2Cys6_DnaBD"/>
</dbReference>
<dbReference type="PROSITE" id="PS00463">
    <property type="entry name" value="ZN2_CY6_FUNGAL_1"/>
    <property type="match status" value="1"/>
</dbReference>
<dbReference type="InterPro" id="IPR036864">
    <property type="entry name" value="Zn2-C6_fun-type_DNA-bd_sf"/>
</dbReference>
<dbReference type="GO" id="GO:0003677">
    <property type="term" value="F:DNA binding"/>
    <property type="evidence" value="ECO:0007669"/>
    <property type="project" value="UniProtKB-KW"/>
</dbReference>
<evidence type="ECO:0000256" key="5">
    <source>
        <dbReference type="SAM" id="MobiDB-lite"/>
    </source>
</evidence>
<dbReference type="PANTHER" id="PTHR47424:SF3">
    <property type="entry name" value="REGULATORY PROTEIN GAL4"/>
    <property type="match status" value="1"/>
</dbReference>
<dbReference type="PROSITE" id="PS50048">
    <property type="entry name" value="ZN2_CY6_FUNGAL_2"/>
    <property type="match status" value="1"/>
</dbReference>
<dbReference type="EMBL" id="SDIL01000006">
    <property type="protein sequence ID" value="RXK41733.1"/>
    <property type="molecule type" value="Genomic_DNA"/>
</dbReference>
<evidence type="ECO:0000256" key="4">
    <source>
        <dbReference type="ARBA" id="ARBA00023242"/>
    </source>
</evidence>
<dbReference type="GO" id="GO:0000981">
    <property type="term" value="F:DNA-binding transcription factor activity, RNA polymerase II-specific"/>
    <property type="evidence" value="ECO:0007669"/>
    <property type="project" value="InterPro"/>
</dbReference>
<accession>A0A4Q1BUE2</accession>
<dbReference type="GO" id="GO:0008270">
    <property type="term" value="F:zinc ion binding"/>
    <property type="evidence" value="ECO:0007669"/>
    <property type="project" value="InterPro"/>
</dbReference>
<dbReference type="InParanoid" id="A0A4Q1BUE2"/>